<dbReference type="GO" id="GO:0006813">
    <property type="term" value="P:potassium ion transport"/>
    <property type="evidence" value="ECO:0007669"/>
    <property type="project" value="InterPro"/>
</dbReference>
<dbReference type="RefSeq" id="WP_166031664.1">
    <property type="nucleotide sequence ID" value="NZ_CP048877.1"/>
</dbReference>
<dbReference type="EMBL" id="CP048877">
    <property type="protein sequence ID" value="QIJ71444.1"/>
    <property type="molecule type" value="Genomic_DNA"/>
</dbReference>
<dbReference type="PANTHER" id="PTHR32507">
    <property type="entry name" value="NA(+)/H(+) ANTIPORTER 1"/>
    <property type="match status" value="1"/>
</dbReference>
<evidence type="ECO:0000256" key="5">
    <source>
        <dbReference type="ARBA" id="ARBA00022692"/>
    </source>
</evidence>
<dbReference type="InterPro" id="IPR036291">
    <property type="entry name" value="NAD(P)-bd_dom_sf"/>
</dbReference>
<dbReference type="InterPro" id="IPR006153">
    <property type="entry name" value="Cation/H_exchanger_TM"/>
</dbReference>
<dbReference type="Pfam" id="PF00999">
    <property type="entry name" value="Na_H_Exchanger"/>
    <property type="match status" value="1"/>
</dbReference>
<feature type="domain" description="Cation/H+ exchanger transmembrane" evidence="9">
    <location>
        <begin position="19"/>
        <end position="389"/>
    </location>
</feature>
<evidence type="ECO:0000259" key="9">
    <source>
        <dbReference type="Pfam" id="PF00999"/>
    </source>
</evidence>
<gene>
    <name evidence="11" type="ORF">G4V39_03760</name>
</gene>
<keyword evidence="2" id="KW-0813">Transport</keyword>
<keyword evidence="6" id="KW-1133">Transmembrane helix</keyword>
<reference evidence="11 12" key="1">
    <citation type="submission" date="2020-02" db="EMBL/GenBank/DDBJ databases">
        <title>Genome analysis of Thermosulfuriphilus ammonigenes ST65T, an anaerobic thermophilic chemolithoautotrophic bacterium isolated from a deep-sea hydrothermal vent.</title>
        <authorList>
            <person name="Slobodkina G."/>
            <person name="Allioux M."/>
            <person name="Merkel A."/>
            <person name="Alain K."/>
            <person name="Jebbar M."/>
            <person name="Slobodkin A."/>
        </authorList>
    </citation>
    <scope>NUCLEOTIDE SEQUENCE [LARGE SCALE GENOMIC DNA]</scope>
    <source>
        <strain evidence="11 12">ST65</strain>
    </source>
</reference>
<accession>A0A6G7PUT3</accession>
<keyword evidence="4" id="KW-1003">Cell membrane</keyword>
<dbReference type="Pfam" id="PF02254">
    <property type="entry name" value="TrkA_N"/>
    <property type="match status" value="1"/>
</dbReference>
<dbReference type="InterPro" id="IPR003148">
    <property type="entry name" value="RCK_N"/>
</dbReference>
<evidence type="ECO:0000313" key="12">
    <source>
        <dbReference type="Proteomes" id="UP000502179"/>
    </source>
</evidence>
<dbReference type="GO" id="GO:1902600">
    <property type="term" value="P:proton transmembrane transport"/>
    <property type="evidence" value="ECO:0007669"/>
    <property type="project" value="InterPro"/>
</dbReference>
<dbReference type="Gene3D" id="1.20.1530.20">
    <property type="match status" value="1"/>
</dbReference>
<dbReference type="InterPro" id="IPR038770">
    <property type="entry name" value="Na+/solute_symporter_sf"/>
</dbReference>
<dbReference type="Proteomes" id="UP000502179">
    <property type="component" value="Chromosome"/>
</dbReference>
<keyword evidence="8" id="KW-0472">Membrane</keyword>
<keyword evidence="7" id="KW-0406">Ion transport</keyword>
<evidence type="ECO:0000256" key="3">
    <source>
        <dbReference type="ARBA" id="ARBA00022449"/>
    </source>
</evidence>
<dbReference type="GO" id="GO:0005886">
    <property type="term" value="C:plasma membrane"/>
    <property type="evidence" value="ECO:0007669"/>
    <property type="project" value="UniProtKB-SubCell"/>
</dbReference>
<organism evidence="11 12">
    <name type="scientific">Thermosulfuriphilus ammonigenes</name>
    <dbReference type="NCBI Taxonomy" id="1936021"/>
    <lineage>
        <taxon>Bacteria</taxon>
        <taxon>Pseudomonadati</taxon>
        <taxon>Thermodesulfobacteriota</taxon>
        <taxon>Thermodesulfobacteria</taxon>
        <taxon>Thermodesulfobacteriales</taxon>
        <taxon>Thermodesulfobacteriaceae</taxon>
        <taxon>Thermosulfuriphilus</taxon>
    </lineage>
</organism>
<comment type="subcellular location">
    <subcellularLocation>
        <location evidence="1">Cell membrane</location>
        <topology evidence="1">Multi-pass membrane protein</topology>
    </subcellularLocation>
</comment>
<evidence type="ECO:0000256" key="2">
    <source>
        <dbReference type="ARBA" id="ARBA00022448"/>
    </source>
</evidence>
<dbReference type="Gene3D" id="3.40.50.720">
    <property type="entry name" value="NAD(P)-binding Rossmann-like Domain"/>
    <property type="match status" value="1"/>
</dbReference>
<protein>
    <submittedName>
        <fullName evidence="11">Uncharacterized protein</fullName>
    </submittedName>
</protein>
<dbReference type="SUPFAM" id="SSF51735">
    <property type="entry name" value="NAD(P)-binding Rossmann-fold domains"/>
    <property type="match status" value="1"/>
</dbReference>
<keyword evidence="3" id="KW-0050">Antiport</keyword>
<keyword evidence="12" id="KW-1185">Reference proteome</keyword>
<evidence type="ECO:0000256" key="1">
    <source>
        <dbReference type="ARBA" id="ARBA00004651"/>
    </source>
</evidence>
<dbReference type="PANTHER" id="PTHR32507:SF0">
    <property type="entry name" value="NA(+)_H(+) ANTIPORTER 2-RELATED"/>
    <property type="match status" value="1"/>
</dbReference>
<evidence type="ECO:0000256" key="4">
    <source>
        <dbReference type="ARBA" id="ARBA00022475"/>
    </source>
</evidence>
<evidence type="ECO:0000313" key="11">
    <source>
        <dbReference type="EMBL" id="QIJ71444.1"/>
    </source>
</evidence>
<dbReference type="AlphaFoldDB" id="A0A6G7PUT3"/>
<evidence type="ECO:0000259" key="10">
    <source>
        <dbReference type="Pfam" id="PF02254"/>
    </source>
</evidence>
<dbReference type="KEGG" id="tav:G4V39_03760"/>
<feature type="domain" description="RCK N-terminal" evidence="10">
    <location>
        <begin position="402"/>
        <end position="484"/>
    </location>
</feature>
<proteinExistence type="predicted"/>
<name>A0A6G7PUT3_9BACT</name>
<dbReference type="GO" id="GO:0015297">
    <property type="term" value="F:antiporter activity"/>
    <property type="evidence" value="ECO:0007669"/>
    <property type="project" value="UniProtKB-KW"/>
</dbReference>
<evidence type="ECO:0000256" key="8">
    <source>
        <dbReference type="ARBA" id="ARBA00023136"/>
    </source>
</evidence>
<evidence type="ECO:0000256" key="7">
    <source>
        <dbReference type="ARBA" id="ARBA00023065"/>
    </source>
</evidence>
<keyword evidence="5" id="KW-0812">Transmembrane</keyword>
<evidence type="ECO:0000256" key="6">
    <source>
        <dbReference type="ARBA" id="ARBA00022989"/>
    </source>
</evidence>
<sequence>MSAHILTGLTAIVALGVAAQWLSWRFHLPSILILLGAGLLAGPGLGLLNPDDLFKDTLLPLVSLSVAVILFEGGLTLRLPEIRQTARVIGRLVTLGVFISWVVVSLAALILLGFSPSVALLLGAILVVTGPTVIQPLLKHIRPTAEVASVIKWEGIIIDPVGAMLAVLVFQAAAAAGAKAATWGAMLGVAKTILLGGSVGAACAAALVVILRRYWVPDFLENALILMMVLLAFVLSNYLQPESGLLAVTIMGIFLANQGAVSIRHIIEFKENLRILLISGLFIILSARLNLDDLLKITPQRALFLAVVVLVARPVSVFISTIFSPLSWRERAFMAFMAPRGIVAAAVASIFSLELQHIGQPQGALLAPVVFQVIAVTVAIYGLLAPWVARALKVVQPDPQGVLLVGAHAFSRQLALAVEEEGFKTLLVDTNWANIVEARRLGLPTFYSSILSGCVLDEIGLEGIGRLFALTSNDEVNSLAVIHFVDTFGRSEVYQLPPEGRGFGCPEPVSINLRGRILFGPQATYSRIMARIRAGAKIRKTRVEKGFRLPEEAWPLLLVTEGRKLRVFTADSRLEPRPGQTVIWLEKPPQSSSGPQERSEGGARPPFPPRQDTHPQG</sequence>